<accession>A0A0C3AR61</accession>
<protein>
    <recommendedName>
        <fullName evidence="1">Fungal-type protein kinase domain-containing protein</fullName>
    </recommendedName>
</protein>
<dbReference type="AlphaFoldDB" id="A0A0C3AR61"/>
<dbReference type="EMBL" id="KN824354">
    <property type="protein sequence ID" value="KIM22539.1"/>
    <property type="molecule type" value="Genomic_DNA"/>
</dbReference>
<evidence type="ECO:0000313" key="3">
    <source>
        <dbReference type="Proteomes" id="UP000054097"/>
    </source>
</evidence>
<dbReference type="Pfam" id="PF17667">
    <property type="entry name" value="Pkinase_fungal"/>
    <property type="match status" value="1"/>
</dbReference>
<keyword evidence="3" id="KW-1185">Reference proteome</keyword>
<proteinExistence type="predicted"/>
<evidence type="ECO:0000259" key="1">
    <source>
        <dbReference type="Pfam" id="PF17667"/>
    </source>
</evidence>
<feature type="domain" description="Fungal-type protein kinase" evidence="1">
    <location>
        <begin position="98"/>
        <end position="285"/>
    </location>
</feature>
<dbReference type="Proteomes" id="UP000054097">
    <property type="component" value="Unassembled WGS sequence"/>
</dbReference>
<dbReference type="STRING" id="933852.A0A0C3AR61"/>
<dbReference type="InterPro" id="IPR040976">
    <property type="entry name" value="Pkinase_fungal"/>
</dbReference>
<reference evidence="2 3" key="1">
    <citation type="submission" date="2014-04" db="EMBL/GenBank/DDBJ databases">
        <authorList>
            <consortium name="DOE Joint Genome Institute"/>
            <person name="Kuo A."/>
            <person name="Zuccaro A."/>
            <person name="Kohler A."/>
            <person name="Nagy L.G."/>
            <person name="Floudas D."/>
            <person name="Copeland A."/>
            <person name="Barry K.W."/>
            <person name="Cichocki N."/>
            <person name="Veneault-Fourrey C."/>
            <person name="LaButti K."/>
            <person name="Lindquist E.A."/>
            <person name="Lipzen A."/>
            <person name="Lundell T."/>
            <person name="Morin E."/>
            <person name="Murat C."/>
            <person name="Sun H."/>
            <person name="Tunlid A."/>
            <person name="Henrissat B."/>
            <person name="Grigoriev I.V."/>
            <person name="Hibbett D.S."/>
            <person name="Martin F."/>
            <person name="Nordberg H.P."/>
            <person name="Cantor M.N."/>
            <person name="Hua S.X."/>
        </authorList>
    </citation>
    <scope>NUCLEOTIDE SEQUENCE [LARGE SCALE GENOMIC DNA]</scope>
    <source>
        <strain evidence="2 3">MAFF 305830</strain>
    </source>
</reference>
<name>A0A0C3AR61_SERVB</name>
<dbReference type="PANTHER" id="PTHR38248:SF2">
    <property type="entry name" value="FUNK1 11"/>
    <property type="match status" value="1"/>
</dbReference>
<reference evidence="3" key="2">
    <citation type="submission" date="2015-01" db="EMBL/GenBank/DDBJ databases">
        <title>Evolutionary Origins and Diversification of the Mycorrhizal Mutualists.</title>
        <authorList>
            <consortium name="DOE Joint Genome Institute"/>
            <consortium name="Mycorrhizal Genomics Consortium"/>
            <person name="Kohler A."/>
            <person name="Kuo A."/>
            <person name="Nagy L.G."/>
            <person name="Floudas D."/>
            <person name="Copeland A."/>
            <person name="Barry K.W."/>
            <person name="Cichocki N."/>
            <person name="Veneault-Fourrey C."/>
            <person name="LaButti K."/>
            <person name="Lindquist E.A."/>
            <person name="Lipzen A."/>
            <person name="Lundell T."/>
            <person name="Morin E."/>
            <person name="Murat C."/>
            <person name="Riley R."/>
            <person name="Ohm R."/>
            <person name="Sun H."/>
            <person name="Tunlid A."/>
            <person name="Henrissat B."/>
            <person name="Grigoriev I.V."/>
            <person name="Hibbett D.S."/>
            <person name="Martin F."/>
        </authorList>
    </citation>
    <scope>NUCLEOTIDE SEQUENCE [LARGE SCALE GENOMIC DNA]</scope>
    <source>
        <strain evidence="3">MAFF 305830</strain>
    </source>
</reference>
<feature type="non-terminal residue" evidence="2">
    <location>
        <position position="285"/>
    </location>
</feature>
<dbReference type="PANTHER" id="PTHR38248">
    <property type="entry name" value="FUNK1 6"/>
    <property type="match status" value="1"/>
</dbReference>
<organism evidence="2 3">
    <name type="scientific">Serendipita vermifera MAFF 305830</name>
    <dbReference type="NCBI Taxonomy" id="933852"/>
    <lineage>
        <taxon>Eukaryota</taxon>
        <taxon>Fungi</taxon>
        <taxon>Dikarya</taxon>
        <taxon>Basidiomycota</taxon>
        <taxon>Agaricomycotina</taxon>
        <taxon>Agaricomycetes</taxon>
        <taxon>Sebacinales</taxon>
        <taxon>Serendipitaceae</taxon>
        <taxon>Serendipita</taxon>
    </lineage>
</organism>
<sequence>MLFQPTNFLELFMANSMMWRTSEQNLRGIDPCPTKAGEPCTISEKIPTSLRNLRSTIMTFLKVLPPFSNIQLSVHGPGIKFPNNTRPDATIHLTKSSFKWTRVQIDHGDVCLYVQFKKKNTRINFEDDTSALLWNVHHRFRSDPCCRFVCGLTIENTTARFWHFSRPSVMVSKPFDIILNPDKLIHIFVGSARAKSPAKLGFDPTITCIIEDSEAAERQYKIQVSDNKDRSQESISKENPPRVRTFITRRTIANSYRAVGTRSRGTWVCEGIEEDPQDTPVVIKD</sequence>
<dbReference type="HOGENOM" id="CLU_978476_0_0_1"/>
<dbReference type="OrthoDB" id="3260094at2759"/>
<evidence type="ECO:0000313" key="2">
    <source>
        <dbReference type="EMBL" id="KIM22539.1"/>
    </source>
</evidence>
<gene>
    <name evidence="2" type="ORF">M408DRAFT_28666</name>
</gene>